<reference evidence="3" key="1">
    <citation type="submission" date="2019-07" db="EMBL/GenBank/DDBJ databases">
        <title>Shewanella sp. YLB-08 draft genomic sequence.</title>
        <authorList>
            <person name="Yu L."/>
        </authorList>
    </citation>
    <scope>NUCLEOTIDE SEQUENCE [LARGE SCALE GENOMIC DNA]</scope>
    <source>
        <strain evidence="3">JCM 20706</strain>
    </source>
</reference>
<dbReference type="RefSeq" id="WP_143563521.1">
    <property type="nucleotide sequence ID" value="NZ_BMPL01000009.1"/>
</dbReference>
<name>A0A553JSP9_SHEHA</name>
<accession>A0A553JSP9</accession>
<comment type="similarity">
    <text evidence="1">Belongs to the HyuE racemase family.</text>
</comment>
<evidence type="ECO:0000313" key="3">
    <source>
        <dbReference type="Proteomes" id="UP000318126"/>
    </source>
</evidence>
<proteinExistence type="inferred from homology"/>
<dbReference type="InterPro" id="IPR053714">
    <property type="entry name" value="Iso_Racemase_Enz_sf"/>
</dbReference>
<dbReference type="OrthoDB" id="9791723at2"/>
<dbReference type="GO" id="GO:0047661">
    <property type="term" value="F:amino-acid racemase activity"/>
    <property type="evidence" value="ECO:0007669"/>
    <property type="project" value="InterPro"/>
</dbReference>
<dbReference type="Gene3D" id="3.40.50.12500">
    <property type="match status" value="1"/>
</dbReference>
<dbReference type="InterPro" id="IPR015942">
    <property type="entry name" value="Asp/Glu/hydantoin_racemase"/>
</dbReference>
<dbReference type="Pfam" id="PF01177">
    <property type="entry name" value="Asp_Glu_race"/>
    <property type="match status" value="1"/>
</dbReference>
<dbReference type="PANTHER" id="PTHR28047:SF5">
    <property type="entry name" value="PROTEIN DCG1"/>
    <property type="match status" value="1"/>
</dbReference>
<dbReference type="EMBL" id="VKGK01000004">
    <property type="protein sequence ID" value="TRY15483.1"/>
    <property type="molecule type" value="Genomic_DNA"/>
</dbReference>
<dbReference type="Proteomes" id="UP000318126">
    <property type="component" value="Unassembled WGS sequence"/>
</dbReference>
<gene>
    <name evidence="2" type="ORF">FN961_05345</name>
</gene>
<evidence type="ECO:0000256" key="1">
    <source>
        <dbReference type="ARBA" id="ARBA00038414"/>
    </source>
</evidence>
<dbReference type="AlphaFoldDB" id="A0A553JSP9"/>
<protein>
    <submittedName>
        <fullName evidence="2">Hydantoin racemase</fullName>
    </submittedName>
</protein>
<dbReference type="PANTHER" id="PTHR28047">
    <property type="entry name" value="PROTEIN DCG1"/>
    <property type="match status" value="1"/>
</dbReference>
<evidence type="ECO:0000313" key="2">
    <source>
        <dbReference type="EMBL" id="TRY15483.1"/>
    </source>
</evidence>
<organism evidence="2 3">
    <name type="scientific">Shewanella hanedai</name>
    <name type="common">Alteromonas hanedai</name>
    <dbReference type="NCBI Taxonomy" id="25"/>
    <lineage>
        <taxon>Bacteria</taxon>
        <taxon>Pseudomonadati</taxon>
        <taxon>Pseudomonadota</taxon>
        <taxon>Gammaproteobacteria</taxon>
        <taxon>Alteromonadales</taxon>
        <taxon>Shewanellaceae</taxon>
        <taxon>Shewanella</taxon>
    </lineage>
</organism>
<keyword evidence="3" id="KW-1185">Reference proteome</keyword>
<sequence>MSSQNRKIRIRWINPIAQPHYDEPMGMALKQVAEVGTEVEVISLRSEAKMDNLEYRFYESLVIGDVVKVAKEGDSHGVDAMVIGCFYDLALEDCREICQNAIVVAPCQASMQIAANIANKFSVIVGQVKWIEQMTERAHRYGFGNYLASMRSIDMSANSLQCDTELTTKRIIEAGRLAIEEDHAEALILGCTCNFGLYEKVQQILGVPVIDPLIAAFKQAEMLASMKQNFNLAPSNKWSNEPPSESEMLKFGLHDLSDPIGNRFLIS</sequence>
<dbReference type="InterPro" id="IPR052186">
    <property type="entry name" value="Hydantoin_racemase-like"/>
</dbReference>
<comment type="caution">
    <text evidence="2">The sequence shown here is derived from an EMBL/GenBank/DDBJ whole genome shotgun (WGS) entry which is preliminary data.</text>
</comment>